<dbReference type="GO" id="GO:0005975">
    <property type="term" value="P:carbohydrate metabolic process"/>
    <property type="evidence" value="ECO:0007669"/>
    <property type="project" value="InterPro"/>
</dbReference>
<dbReference type="PANTHER" id="PTHR22600:SF57">
    <property type="entry name" value="BETA-N-ACETYLHEXOSAMINIDASE"/>
    <property type="match status" value="1"/>
</dbReference>
<dbReference type="PIRSF" id="PIRSF001093">
    <property type="entry name" value="B-hxosamndse_ab_euk"/>
    <property type="match status" value="1"/>
</dbReference>
<dbReference type="PRINTS" id="PR00738">
    <property type="entry name" value="GLHYDRLASE20"/>
</dbReference>
<dbReference type="Pfam" id="PF00728">
    <property type="entry name" value="Glyco_hydro_20"/>
    <property type="match status" value="1"/>
</dbReference>
<feature type="domain" description="Beta-hexosaminidase bacterial type N-terminal" evidence="8">
    <location>
        <begin position="23"/>
        <end position="149"/>
    </location>
</feature>
<sequence>MCLLSFSCNNKYKEATNTEENYLIIPKPLKMEPLKGKFLVDKKTKVIGDPSLANEGGFLSGILSAATGYPISFSSEVTQGNIVLKLDDTIKNDEGYVLQVAYDKITISGKSATGIFYGIETLRQLMPARIEARDGTLKELTIPAVNITDNPRFVYRGMHLDVGRHFFPVSFIKKYIDLIAMHKMNTFHWHLTEDQGWRIEIKKYPRLTEIGSKRYGTIVGHYPGTANDQKEYGGFYTQEEVKGVVAYAAARHVTIIPEIELPGHSSAAIAAYPSLSCFPNGPTVVTKDMMSDKGRELQALGTPKIVQETWGVFNDVFCAGKESTFIFLQDVLDEVIPLFPSKYIHIGGDECPKENWRRCPNCQARIKKEGLHNEHELQSYFVKRIEKYLNSKGKQIIGWDEILEGGLAPNATVMSWRGTKGGLEAAKQHHDVVMTPGHSCYFDHYQAKNKENEPLAIGGKTTVADVYAYDPTPEELTADEQKFILGAQGNVWTEYMATTDYVEYMILPRMSALSEVVWSSTANRNYDDFNTRLQALTKRFDALGLNYAKHTFQKDNLKNVVQTDNE</sequence>
<gene>
    <name evidence="9" type="ORF">GCM10007962_30710</name>
</gene>
<dbReference type="SUPFAM" id="SSF51445">
    <property type="entry name" value="(Trans)glycosidases"/>
    <property type="match status" value="1"/>
</dbReference>
<evidence type="ECO:0000313" key="10">
    <source>
        <dbReference type="Proteomes" id="UP000612329"/>
    </source>
</evidence>
<protein>
    <recommendedName>
        <fullName evidence="3">beta-N-acetylhexosaminidase</fullName>
        <ecNumber evidence="3">3.2.1.52</ecNumber>
    </recommendedName>
</protein>
<dbReference type="Gene3D" id="3.30.379.10">
    <property type="entry name" value="Chitobiase/beta-hexosaminidase domain 2-like"/>
    <property type="match status" value="1"/>
</dbReference>
<name>A0A8J3FIX7_9FLAO</name>
<dbReference type="InterPro" id="IPR025705">
    <property type="entry name" value="Beta_hexosaminidase_sua/sub"/>
</dbReference>
<dbReference type="InterPro" id="IPR015883">
    <property type="entry name" value="Glyco_hydro_20_cat"/>
</dbReference>
<dbReference type="GO" id="GO:0004563">
    <property type="term" value="F:beta-N-acetylhexosaminidase activity"/>
    <property type="evidence" value="ECO:0007669"/>
    <property type="project" value="UniProtKB-EC"/>
</dbReference>
<reference evidence="9" key="1">
    <citation type="journal article" date="2014" name="Int. J. Syst. Evol. Microbiol.">
        <title>Complete genome sequence of Corynebacterium casei LMG S-19264T (=DSM 44701T), isolated from a smear-ripened cheese.</title>
        <authorList>
            <consortium name="US DOE Joint Genome Institute (JGI-PGF)"/>
            <person name="Walter F."/>
            <person name="Albersmeier A."/>
            <person name="Kalinowski J."/>
            <person name="Ruckert C."/>
        </authorList>
    </citation>
    <scope>NUCLEOTIDE SEQUENCE</scope>
    <source>
        <strain evidence="9">JCM 12862</strain>
    </source>
</reference>
<evidence type="ECO:0000256" key="2">
    <source>
        <dbReference type="ARBA" id="ARBA00006285"/>
    </source>
</evidence>
<dbReference type="Proteomes" id="UP000612329">
    <property type="component" value="Unassembled WGS sequence"/>
</dbReference>
<reference evidence="9" key="2">
    <citation type="submission" date="2020-09" db="EMBL/GenBank/DDBJ databases">
        <authorList>
            <person name="Sun Q."/>
            <person name="Ohkuma M."/>
        </authorList>
    </citation>
    <scope>NUCLEOTIDE SEQUENCE</scope>
    <source>
        <strain evidence="9">JCM 12862</strain>
    </source>
</reference>
<dbReference type="EMBL" id="BMNR01000009">
    <property type="protein sequence ID" value="GGK34135.1"/>
    <property type="molecule type" value="Genomic_DNA"/>
</dbReference>
<organism evidence="9 10">
    <name type="scientific">Yeosuana aromativorans</name>
    <dbReference type="NCBI Taxonomy" id="288019"/>
    <lineage>
        <taxon>Bacteria</taxon>
        <taxon>Pseudomonadati</taxon>
        <taxon>Bacteroidota</taxon>
        <taxon>Flavobacteriia</taxon>
        <taxon>Flavobacteriales</taxon>
        <taxon>Flavobacteriaceae</taxon>
        <taxon>Yeosuana</taxon>
    </lineage>
</organism>
<dbReference type="PANTHER" id="PTHR22600">
    <property type="entry name" value="BETA-HEXOSAMINIDASE"/>
    <property type="match status" value="1"/>
</dbReference>
<dbReference type="InterPro" id="IPR017853">
    <property type="entry name" value="GH"/>
</dbReference>
<proteinExistence type="inferred from homology"/>
<dbReference type="InterPro" id="IPR029018">
    <property type="entry name" value="Hex-like_dom2"/>
</dbReference>
<keyword evidence="4" id="KW-0378">Hydrolase</keyword>
<dbReference type="GO" id="GO:0030203">
    <property type="term" value="P:glycosaminoglycan metabolic process"/>
    <property type="evidence" value="ECO:0007669"/>
    <property type="project" value="TreeGrafter"/>
</dbReference>
<comment type="caution">
    <text evidence="9">The sequence shown here is derived from an EMBL/GenBank/DDBJ whole genome shotgun (WGS) entry which is preliminary data.</text>
</comment>
<dbReference type="SUPFAM" id="SSF55545">
    <property type="entry name" value="beta-N-acetylhexosaminidase-like domain"/>
    <property type="match status" value="1"/>
</dbReference>
<evidence type="ECO:0000259" key="8">
    <source>
        <dbReference type="Pfam" id="PF02838"/>
    </source>
</evidence>
<keyword evidence="10" id="KW-1185">Reference proteome</keyword>
<feature type="domain" description="Glycoside hydrolase family 20 catalytic" evidence="7">
    <location>
        <begin position="153"/>
        <end position="520"/>
    </location>
</feature>
<accession>A0A8J3FIX7</accession>
<evidence type="ECO:0000259" key="7">
    <source>
        <dbReference type="Pfam" id="PF00728"/>
    </source>
</evidence>
<dbReference type="InterPro" id="IPR015882">
    <property type="entry name" value="HEX_bac_N"/>
</dbReference>
<dbReference type="CDD" id="cd06563">
    <property type="entry name" value="GH20_chitobiase-like"/>
    <property type="match status" value="1"/>
</dbReference>
<evidence type="ECO:0000313" key="9">
    <source>
        <dbReference type="EMBL" id="GGK34135.1"/>
    </source>
</evidence>
<comment type="catalytic activity">
    <reaction evidence="1">
        <text>Hydrolysis of terminal non-reducing N-acetyl-D-hexosamine residues in N-acetyl-beta-D-hexosaminides.</text>
        <dbReference type="EC" id="3.2.1.52"/>
    </reaction>
</comment>
<comment type="similarity">
    <text evidence="2">Belongs to the glycosyl hydrolase 20 family.</text>
</comment>
<dbReference type="Pfam" id="PF02838">
    <property type="entry name" value="Glyco_hydro_20b"/>
    <property type="match status" value="1"/>
</dbReference>
<evidence type="ECO:0000256" key="3">
    <source>
        <dbReference type="ARBA" id="ARBA00012663"/>
    </source>
</evidence>
<dbReference type="AlphaFoldDB" id="A0A8J3FIX7"/>
<evidence type="ECO:0000256" key="4">
    <source>
        <dbReference type="ARBA" id="ARBA00022801"/>
    </source>
</evidence>
<evidence type="ECO:0000256" key="5">
    <source>
        <dbReference type="ARBA" id="ARBA00023295"/>
    </source>
</evidence>
<dbReference type="EC" id="3.2.1.52" evidence="3"/>
<dbReference type="GO" id="GO:0016020">
    <property type="term" value="C:membrane"/>
    <property type="evidence" value="ECO:0007669"/>
    <property type="project" value="TreeGrafter"/>
</dbReference>
<evidence type="ECO:0000256" key="6">
    <source>
        <dbReference type="PIRSR" id="PIRSR625705-1"/>
    </source>
</evidence>
<evidence type="ECO:0000256" key="1">
    <source>
        <dbReference type="ARBA" id="ARBA00001231"/>
    </source>
</evidence>
<feature type="active site" description="Proton donor" evidence="6">
    <location>
        <position position="350"/>
    </location>
</feature>
<dbReference type="Gene3D" id="3.20.20.80">
    <property type="entry name" value="Glycosidases"/>
    <property type="match status" value="1"/>
</dbReference>
<keyword evidence="5" id="KW-0326">Glycosidase</keyword>